<evidence type="ECO:0000256" key="5">
    <source>
        <dbReference type="SAM" id="SignalP"/>
    </source>
</evidence>
<evidence type="ECO:0000313" key="7">
    <source>
        <dbReference type="Proteomes" id="UP000324832"/>
    </source>
</evidence>
<protein>
    <recommendedName>
        <fullName evidence="8">UDP-glucuronosyltransferase</fullName>
    </recommendedName>
</protein>
<keyword evidence="7" id="KW-1185">Reference proteome</keyword>
<dbReference type="InterPro" id="IPR050271">
    <property type="entry name" value="UDP-glycosyltransferase"/>
</dbReference>
<dbReference type="Pfam" id="PF00201">
    <property type="entry name" value="UDPGT"/>
    <property type="match status" value="1"/>
</dbReference>
<dbReference type="SUPFAM" id="SSF53756">
    <property type="entry name" value="UDP-Glycosyltransferase/glycogen phosphorylase"/>
    <property type="match status" value="1"/>
</dbReference>
<dbReference type="Gene3D" id="3.40.50.2000">
    <property type="entry name" value="Glycogen Phosphorylase B"/>
    <property type="match status" value="2"/>
</dbReference>
<comment type="similarity">
    <text evidence="1">Belongs to the UDP-glycosyltransferase family.</text>
</comment>
<evidence type="ECO:0000256" key="3">
    <source>
        <dbReference type="ARBA" id="ARBA00022679"/>
    </source>
</evidence>
<dbReference type="AlphaFoldDB" id="A0A5E4QJP2"/>
<keyword evidence="4" id="KW-0812">Transmembrane</keyword>
<feature type="chain" id="PRO_5023104389" description="UDP-glucuronosyltransferase" evidence="5">
    <location>
        <begin position="20"/>
        <end position="502"/>
    </location>
</feature>
<dbReference type="PANTHER" id="PTHR48043">
    <property type="entry name" value="EG:EG0003.4 PROTEIN-RELATED"/>
    <property type="match status" value="1"/>
</dbReference>
<feature type="signal peptide" evidence="5">
    <location>
        <begin position="1"/>
        <end position="19"/>
    </location>
</feature>
<dbReference type="Proteomes" id="UP000324832">
    <property type="component" value="Unassembled WGS sequence"/>
</dbReference>
<dbReference type="CDD" id="cd03784">
    <property type="entry name" value="GT1_Gtf-like"/>
    <property type="match status" value="1"/>
</dbReference>
<name>A0A5E4QJP2_9NEOP</name>
<keyword evidence="3" id="KW-0808">Transferase</keyword>
<feature type="transmembrane region" description="Helical" evidence="4">
    <location>
        <begin position="460"/>
        <end position="487"/>
    </location>
</feature>
<evidence type="ECO:0008006" key="8">
    <source>
        <dbReference type="Google" id="ProtNLM"/>
    </source>
</evidence>
<keyword evidence="2" id="KW-0328">Glycosyltransferase</keyword>
<organism evidence="6 7">
    <name type="scientific">Leptidea sinapis</name>
    <dbReference type="NCBI Taxonomy" id="189913"/>
    <lineage>
        <taxon>Eukaryota</taxon>
        <taxon>Metazoa</taxon>
        <taxon>Ecdysozoa</taxon>
        <taxon>Arthropoda</taxon>
        <taxon>Hexapoda</taxon>
        <taxon>Insecta</taxon>
        <taxon>Pterygota</taxon>
        <taxon>Neoptera</taxon>
        <taxon>Endopterygota</taxon>
        <taxon>Lepidoptera</taxon>
        <taxon>Glossata</taxon>
        <taxon>Ditrysia</taxon>
        <taxon>Papilionoidea</taxon>
        <taxon>Pieridae</taxon>
        <taxon>Dismorphiinae</taxon>
        <taxon>Leptidea</taxon>
    </lineage>
</organism>
<dbReference type="PANTHER" id="PTHR48043:SF114">
    <property type="entry name" value="IP04436P-RELATED"/>
    <property type="match status" value="1"/>
</dbReference>
<dbReference type="EMBL" id="FZQP02003079">
    <property type="protein sequence ID" value="VVC97207.1"/>
    <property type="molecule type" value="Genomic_DNA"/>
</dbReference>
<dbReference type="GO" id="GO:0008194">
    <property type="term" value="F:UDP-glycosyltransferase activity"/>
    <property type="evidence" value="ECO:0007669"/>
    <property type="project" value="InterPro"/>
</dbReference>
<keyword evidence="4" id="KW-0472">Membrane</keyword>
<keyword evidence="5" id="KW-0732">Signal</keyword>
<evidence type="ECO:0000256" key="2">
    <source>
        <dbReference type="ARBA" id="ARBA00022676"/>
    </source>
</evidence>
<evidence type="ECO:0000313" key="6">
    <source>
        <dbReference type="EMBL" id="VVC97207.1"/>
    </source>
</evidence>
<keyword evidence="4" id="KW-1133">Transmembrane helix</keyword>
<proteinExistence type="inferred from homology"/>
<reference evidence="6 7" key="1">
    <citation type="submission" date="2017-07" db="EMBL/GenBank/DDBJ databases">
        <authorList>
            <person name="Talla V."/>
            <person name="Backstrom N."/>
        </authorList>
    </citation>
    <scope>NUCLEOTIDE SEQUENCE [LARGE SCALE GENOMIC DNA]</scope>
</reference>
<gene>
    <name evidence="6" type="ORF">LSINAPIS_LOCUS8542</name>
</gene>
<evidence type="ECO:0000256" key="1">
    <source>
        <dbReference type="ARBA" id="ARBA00009995"/>
    </source>
</evidence>
<sequence>MVAVLSLLILCAVIDIVSPAKIIGIFPYPGFSHQKVFDPLLKALADRGHDVTIATFFPNRYHKQNSSEIDLRSLSNIKVNDIDMKHLENPSWLLQLPVIGNVIRQYKNLVDNLSVSSVSICEKLVLFTPLMEALNKTYDLVIVEQFTSDCVLGLLEVYGNTAPIIGMSSCSPMPWTRQRLGVEHNPSFVPIITSSLSSQMSFFERLENTLHNIMMREVYYYKIQLKEQAIIEKQFGRKISDLHDAANNITLLFVNSHYTLNGVRPLVPGLVEVGGIHMNVSEKKTIPEYIQKFTNNSHNGVILLSFGSRLKLDTLSKTKQDTLIRVFSRLKQRVIWKYEDHTNVLTIICHGGYLGMTEAISAGKPMVIIPMYGDQGSNAASAKEVGVAEVLSLQDLNENNLMKALETVLGPEKQEQARLISQIWRDRANTPLDTAVYWTERVIRWGHRSPLHSTARNLSLYQYALLDIALFVIGLVTSIIVVILSLCRLQRVINNRKIIKLE</sequence>
<dbReference type="InterPro" id="IPR002213">
    <property type="entry name" value="UDP_glucos_trans"/>
</dbReference>
<evidence type="ECO:0000256" key="4">
    <source>
        <dbReference type="SAM" id="Phobius"/>
    </source>
</evidence>
<accession>A0A5E4QJP2</accession>